<dbReference type="RefSeq" id="WP_235969708.1">
    <property type="nucleotide sequence ID" value="NZ_BJTG01000010.1"/>
</dbReference>
<dbReference type="PANTHER" id="PTHR38102:SF1">
    <property type="entry name" value="PERIPLASMIC CHAPERONE SPY"/>
    <property type="match status" value="1"/>
</dbReference>
<feature type="signal peptide" evidence="5">
    <location>
        <begin position="1"/>
        <end position="23"/>
    </location>
</feature>
<dbReference type="GO" id="GO:0030288">
    <property type="term" value="C:outer membrane-bounded periplasmic space"/>
    <property type="evidence" value="ECO:0007669"/>
    <property type="project" value="TreeGrafter"/>
</dbReference>
<feature type="chain" id="PRO_5029451733" description="LTXXQ motif family protein" evidence="5">
    <location>
        <begin position="24"/>
        <end position="149"/>
    </location>
</feature>
<proteinExistence type="inferred from homology"/>
<comment type="subcellular location">
    <subcellularLocation>
        <location evidence="1">Periplasm</location>
    </subcellularLocation>
</comment>
<dbReference type="Gene3D" id="1.20.120.1490">
    <property type="match status" value="1"/>
</dbReference>
<comment type="caution">
    <text evidence="6">The sequence shown here is derived from an EMBL/GenBank/DDBJ whole genome shotgun (WGS) entry which is preliminary data.</text>
</comment>
<evidence type="ECO:0000256" key="4">
    <source>
        <dbReference type="ARBA" id="ARBA00022764"/>
    </source>
</evidence>
<protein>
    <recommendedName>
        <fullName evidence="8">LTXXQ motif family protein</fullName>
    </recommendedName>
</protein>
<dbReference type="InterPro" id="IPR012899">
    <property type="entry name" value="LTXXQ"/>
</dbReference>
<reference evidence="7" key="1">
    <citation type="journal article" date="2020" name="Appl. Environ. Microbiol.">
        <title>Diazotrophic Anaeromyxobacter Isolates from Soils.</title>
        <authorList>
            <person name="Masuda Y."/>
            <person name="Yamanaka H."/>
            <person name="Xu Z.X."/>
            <person name="Shiratori Y."/>
            <person name="Aono T."/>
            <person name="Amachi S."/>
            <person name="Senoo K."/>
            <person name="Itoh H."/>
        </authorList>
    </citation>
    <scope>NUCLEOTIDE SEQUENCE [LARGE SCALE GENOMIC DNA]</scope>
    <source>
        <strain evidence="7">R267</strain>
    </source>
</reference>
<accession>A0A7I9VRX6</accession>
<name>A0A7I9VRX6_9BACT</name>
<dbReference type="CDD" id="cd09916">
    <property type="entry name" value="CpxP_like"/>
    <property type="match status" value="1"/>
</dbReference>
<dbReference type="Pfam" id="PF07813">
    <property type="entry name" value="LTXXQ"/>
    <property type="match status" value="1"/>
</dbReference>
<evidence type="ECO:0000256" key="3">
    <source>
        <dbReference type="ARBA" id="ARBA00022729"/>
    </source>
</evidence>
<evidence type="ECO:0008006" key="8">
    <source>
        <dbReference type="Google" id="ProtNLM"/>
    </source>
</evidence>
<keyword evidence="4" id="KW-0574">Periplasm</keyword>
<dbReference type="InterPro" id="IPR052211">
    <property type="entry name" value="Cpx_auxiliary_protein"/>
</dbReference>
<dbReference type="AlphaFoldDB" id="A0A7I9VRX6"/>
<evidence type="ECO:0000313" key="7">
    <source>
        <dbReference type="Proteomes" id="UP000503640"/>
    </source>
</evidence>
<evidence type="ECO:0000313" key="6">
    <source>
        <dbReference type="EMBL" id="GEJ59018.1"/>
    </source>
</evidence>
<dbReference type="Proteomes" id="UP000503640">
    <property type="component" value="Unassembled WGS sequence"/>
</dbReference>
<dbReference type="GO" id="GO:0051082">
    <property type="term" value="F:unfolded protein binding"/>
    <property type="evidence" value="ECO:0007669"/>
    <property type="project" value="TreeGrafter"/>
</dbReference>
<comment type="similarity">
    <text evidence="2">Belongs to the CpxP/Spy family.</text>
</comment>
<keyword evidence="7" id="KW-1185">Reference proteome</keyword>
<keyword evidence="3 5" id="KW-0732">Signal</keyword>
<evidence type="ECO:0000256" key="1">
    <source>
        <dbReference type="ARBA" id="ARBA00004418"/>
    </source>
</evidence>
<organism evidence="6 7">
    <name type="scientific">Anaeromyxobacter diazotrophicus</name>
    <dbReference type="NCBI Taxonomy" id="2590199"/>
    <lineage>
        <taxon>Bacteria</taxon>
        <taxon>Pseudomonadati</taxon>
        <taxon>Myxococcota</taxon>
        <taxon>Myxococcia</taxon>
        <taxon>Myxococcales</taxon>
        <taxon>Cystobacterineae</taxon>
        <taxon>Anaeromyxobacteraceae</taxon>
        <taxon>Anaeromyxobacter</taxon>
    </lineage>
</organism>
<gene>
    <name evidence="6" type="ORF">AMYX_37590</name>
</gene>
<dbReference type="PANTHER" id="PTHR38102">
    <property type="entry name" value="PERIPLASMIC CHAPERONE SPY"/>
    <property type="match status" value="1"/>
</dbReference>
<evidence type="ECO:0000256" key="5">
    <source>
        <dbReference type="SAM" id="SignalP"/>
    </source>
</evidence>
<sequence length="149" mass="16242">MMKKLASVLAVAALGLGALTLTAFRHHRDPAQMEQMLTKRVDKMLDEVKATPDQRQQILAIKDKLVADGKALRASHADTRQKLLALWNADQPDAAQVHALVDGRADAMKGFADEVADAMLQVHGILTPAQRAQVGAHLQEHLQQHPGSH</sequence>
<evidence type="ECO:0000256" key="2">
    <source>
        <dbReference type="ARBA" id="ARBA00008441"/>
    </source>
</evidence>
<dbReference type="EMBL" id="BJTG01000010">
    <property type="protein sequence ID" value="GEJ59018.1"/>
    <property type="molecule type" value="Genomic_DNA"/>
</dbReference>